<feature type="transmembrane region" description="Helical" evidence="2">
    <location>
        <begin position="377"/>
        <end position="399"/>
    </location>
</feature>
<accession>A0A7N2KLE8</accession>
<reference evidence="4" key="2">
    <citation type="submission" date="2021-01" db="UniProtKB">
        <authorList>
            <consortium name="EnsemblPlants"/>
        </authorList>
    </citation>
    <scope>IDENTIFICATION</scope>
</reference>
<dbReference type="InterPro" id="IPR002110">
    <property type="entry name" value="Ankyrin_rpt"/>
</dbReference>
<dbReference type="SMART" id="SM00248">
    <property type="entry name" value="ANK"/>
    <property type="match status" value="5"/>
</dbReference>
<evidence type="ECO:0000259" key="3">
    <source>
        <dbReference type="Pfam" id="PF13962"/>
    </source>
</evidence>
<dbReference type="InterPro" id="IPR026961">
    <property type="entry name" value="PGG_dom"/>
</dbReference>
<dbReference type="OrthoDB" id="1111304at2759"/>
<dbReference type="Gene3D" id="1.25.40.20">
    <property type="entry name" value="Ankyrin repeat-containing domain"/>
    <property type="match status" value="1"/>
</dbReference>
<evidence type="ECO:0000256" key="2">
    <source>
        <dbReference type="SAM" id="Phobius"/>
    </source>
</evidence>
<organism evidence="4 5">
    <name type="scientific">Quercus lobata</name>
    <name type="common">Valley oak</name>
    <dbReference type="NCBI Taxonomy" id="97700"/>
    <lineage>
        <taxon>Eukaryota</taxon>
        <taxon>Viridiplantae</taxon>
        <taxon>Streptophyta</taxon>
        <taxon>Embryophyta</taxon>
        <taxon>Tracheophyta</taxon>
        <taxon>Spermatophyta</taxon>
        <taxon>Magnoliopsida</taxon>
        <taxon>eudicotyledons</taxon>
        <taxon>Gunneridae</taxon>
        <taxon>Pentapetalae</taxon>
        <taxon>rosids</taxon>
        <taxon>fabids</taxon>
        <taxon>Fagales</taxon>
        <taxon>Fagaceae</taxon>
        <taxon>Quercus</taxon>
    </lineage>
</organism>
<dbReference type="Proteomes" id="UP000594261">
    <property type="component" value="Chromosome 1"/>
</dbReference>
<dbReference type="SUPFAM" id="SSF48403">
    <property type="entry name" value="Ankyrin repeat"/>
    <property type="match status" value="1"/>
</dbReference>
<keyword evidence="2" id="KW-0472">Membrane</keyword>
<feature type="transmembrane region" description="Helical" evidence="2">
    <location>
        <begin position="406"/>
        <end position="429"/>
    </location>
</feature>
<reference evidence="4 5" key="1">
    <citation type="journal article" date="2016" name="G3 (Bethesda)">
        <title>First Draft Assembly and Annotation of the Genome of a California Endemic Oak Quercus lobata Nee (Fagaceae).</title>
        <authorList>
            <person name="Sork V.L."/>
            <person name="Fitz-Gibbon S.T."/>
            <person name="Puiu D."/>
            <person name="Crepeau M."/>
            <person name="Gugger P.F."/>
            <person name="Sherman R."/>
            <person name="Stevens K."/>
            <person name="Langley C.H."/>
            <person name="Pellegrini M."/>
            <person name="Salzberg S.L."/>
        </authorList>
    </citation>
    <scope>NUCLEOTIDE SEQUENCE [LARGE SCALE GENOMIC DNA]</scope>
    <source>
        <strain evidence="4 5">cv. SW786</strain>
    </source>
</reference>
<dbReference type="Gramene" id="QL01p008822:mrna">
    <property type="protein sequence ID" value="QL01p008822:mrna"/>
    <property type="gene ID" value="QL01p008822"/>
</dbReference>
<protein>
    <recommendedName>
        <fullName evidence="3">PGG domain-containing protein</fullName>
    </recommendedName>
</protein>
<dbReference type="KEGG" id="qlo:115975812"/>
<evidence type="ECO:0000256" key="1">
    <source>
        <dbReference type="PROSITE-ProRule" id="PRU00023"/>
    </source>
</evidence>
<dbReference type="PANTHER" id="PTHR24128">
    <property type="entry name" value="HOMEOBOX PROTEIN WARIAI"/>
    <property type="match status" value="1"/>
</dbReference>
<dbReference type="PROSITE" id="PS50297">
    <property type="entry name" value="ANK_REP_REGION"/>
    <property type="match status" value="2"/>
</dbReference>
<dbReference type="Pfam" id="PF00023">
    <property type="entry name" value="Ank"/>
    <property type="match status" value="1"/>
</dbReference>
<dbReference type="EnsemblPlants" id="QL01p008822:mrna">
    <property type="protein sequence ID" value="QL01p008822:mrna"/>
    <property type="gene ID" value="QL01p008822"/>
</dbReference>
<dbReference type="RefSeq" id="XP_030952708.1">
    <property type="nucleotide sequence ID" value="XM_031096848.1"/>
</dbReference>
<dbReference type="PROSITE" id="PS50088">
    <property type="entry name" value="ANK_REPEAT"/>
    <property type="match status" value="2"/>
</dbReference>
<dbReference type="InterPro" id="IPR036770">
    <property type="entry name" value="Ankyrin_rpt-contain_sf"/>
</dbReference>
<dbReference type="PANTHER" id="PTHR24128:SF24">
    <property type="entry name" value="ANKYRIN REPEAT PROTEIN"/>
    <property type="match status" value="1"/>
</dbReference>
<dbReference type="FunCoup" id="A0A7N2KLE8">
    <property type="interactions" value="99"/>
</dbReference>
<dbReference type="AlphaFoldDB" id="A0A7N2KLE8"/>
<dbReference type="OMA" id="FWASINY"/>
<keyword evidence="1" id="KW-0040">ANK repeat</keyword>
<sequence length="478" mass="53655">MGDRIQRLNQVAQDGDIVAKIQRLNGIAQQGDIDAFYNIIREDVKLLEHIDEFPFIDTPLHISASAGHFPFSREMMILKPSFVSKRNLDGYTPIYLALLNGHTEMVRQLLQHNADLVRVKGRECMTPLHYTATTNDNLALLENFLSVCPDSITDVTTRNETALHIALKYDNLEAFKFLVGWLLRKWPYWRKILEQKDVEGNTVLHIAVSRNQTQAVSHLLDWGGRFVNINEKNLEGKTALDILEGQRRQGVDNSEMRVILESAGALIASSLPTVTSSYAHYLRMPGISEVLKITFIGNQVSKSISDEKRNALLVVAALLVTVTFQAAITPPGGLWQDDLFKPNTTDVLRRSPDDLYKLNITAPHRAGSAIAWNTKRFAIFVACNSAIFYSSIVVMVVLVPPAEFVGIILALFSLFLILSYSCSMGTITQGSDQSAIIFFFLPIIYFILLVIIIIAIMGSNYLLNLIRKEKLKKKYSRA</sequence>
<dbReference type="GeneID" id="115975812"/>
<evidence type="ECO:0000313" key="4">
    <source>
        <dbReference type="EnsemblPlants" id="QL01p008822:mrna"/>
    </source>
</evidence>
<keyword evidence="2" id="KW-1133">Transmembrane helix</keyword>
<feature type="transmembrane region" description="Helical" evidence="2">
    <location>
        <begin position="435"/>
        <end position="463"/>
    </location>
</feature>
<feature type="repeat" description="ANK" evidence="1">
    <location>
        <begin position="89"/>
        <end position="116"/>
    </location>
</feature>
<dbReference type="EMBL" id="LRBV02000001">
    <property type="status" value="NOT_ANNOTATED_CDS"/>
    <property type="molecule type" value="Genomic_DNA"/>
</dbReference>
<proteinExistence type="predicted"/>
<feature type="transmembrane region" description="Helical" evidence="2">
    <location>
        <begin position="311"/>
        <end position="328"/>
    </location>
</feature>
<dbReference type="InParanoid" id="A0A7N2KLE8"/>
<keyword evidence="2" id="KW-0812">Transmembrane</keyword>
<feature type="repeat" description="ANK" evidence="1">
    <location>
        <begin position="199"/>
        <end position="231"/>
    </location>
</feature>
<keyword evidence="5" id="KW-1185">Reference proteome</keyword>
<evidence type="ECO:0000313" key="5">
    <source>
        <dbReference type="Proteomes" id="UP000594261"/>
    </source>
</evidence>
<name>A0A7N2KLE8_QUELO</name>
<gene>
    <name evidence="4" type="primary">LOC115975812</name>
</gene>
<feature type="domain" description="PGG" evidence="3">
    <location>
        <begin position="306"/>
        <end position="425"/>
    </location>
</feature>
<dbReference type="Pfam" id="PF12796">
    <property type="entry name" value="Ank_2"/>
    <property type="match status" value="1"/>
</dbReference>
<dbReference type="Pfam" id="PF13962">
    <property type="entry name" value="PGG"/>
    <property type="match status" value="1"/>
</dbReference>